<protein>
    <submittedName>
        <fullName evidence="1">Uncharacterized protein</fullName>
    </submittedName>
</protein>
<accession>V5URT0</accession>
<name>V5URT0_9CAUD</name>
<dbReference type="EMBL" id="KF156339">
    <property type="protein sequence ID" value="AHB80691.1"/>
    <property type="molecule type" value="Genomic_DNA"/>
</dbReference>
<gene>
    <name evidence="1" type="ORF">S-MbCM25_056</name>
</gene>
<proteinExistence type="predicted"/>
<evidence type="ECO:0000313" key="2">
    <source>
        <dbReference type="Proteomes" id="UP000018809"/>
    </source>
</evidence>
<evidence type="ECO:0000313" key="1">
    <source>
        <dbReference type="EMBL" id="AHB80691.1"/>
    </source>
</evidence>
<sequence length="71" mass="7901">MCGVIPLTNCKLLSNIMLKGQILRVVGQTARGVDPNMSRLDKFQVFCRVCDGLLEDGKISAAKHYSWTNVF</sequence>
<organism evidence="1 2">
    <name type="scientific">Synechococcus phage S-MbCM25</name>
    <dbReference type="NCBI Taxonomy" id="1340811"/>
    <lineage>
        <taxon>Viruses</taxon>
        <taxon>Duplodnaviria</taxon>
        <taxon>Heunggongvirae</taxon>
        <taxon>Uroviricota</taxon>
        <taxon>Caudoviricetes</taxon>
        <taxon>Pantevenvirales</taxon>
        <taxon>Kyanoviridae</taxon>
        <taxon>Namakavirus</taxon>
        <taxon>Namakavirus smbcm6</taxon>
    </lineage>
</organism>
<dbReference type="Proteomes" id="UP000018809">
    <property type="component" value="Segment"/>
</dbReference>
<reference evidence="1 2" key="1">
    <citation type="journal article" date="2014" name="Nature">
        <title>Viral tagging reveals discrete populations in Synechococcus viral genome sequence space.</title>
        <authorList>
            <person name="Deng L."/>
            <person name="Ignacio Espinoza J.C."/>
            <person name="Gregory A.C."/>
            <person name="Poulos B.T."/>
            <person name="Weitz J.S."/>
            <person name="Hugenholtz P."/>
            <person name="Sullivan M.B."/>
        </authorList>
    </citation>
    <scope>NUCLEOTIDE SEQUENCE [LARGE SCALE GENOMIC DNA]</scope>
</reference>